<accession>A0A8B6FLX3</accession>
<dbReference type="SUPFAM" id="SSF50630">
    <property type="entry name" value="Acid proteases"/>
    <property type="match status" value="1"/>
</dbReference>
<dbReference type="OrthoDB" id="10325126at2759"/>
<name>A0A8B6FLX3_MYTGA</name>
<organism evidence="1 2">
    <name type="scientific">Mytilus galloprovincialis</name>
    <name type="common">Mediterranean mussel</name>
    <dbReference type="NCBI Taxonomy" id="29158"/>
    <lineage>
        <taxon>Eukaryota</taxon>
        <taxon>Metazoa</taxon>
        <taxon>Spiralia</taxon>
        <taxon>Lophotrochozoa</taxon>
        <taxon>Mollusca</taxon>
        <taxon>Bivalvia</taxon>
        <taxon>Autobranchia</taxon>
        <taxon>Pteriomorphia</taxon>
        <taxon>Mytilida</taxon>
        <taxon>Mytiloidea</taxon>
        <taxon>Mytilidae</taxon>
        <taxon>Mytilinae</taxon>
        <taxon>Mytilus</taxon>
    </lineage>
</organism>
<dbReference type="Proteomes" id="UP000596742">
    <property type="component" value="Unassembled WGS sequence"/>
</dbReference>
<sequence length="217" mass="24114">MPNLNQVVQTIMSANGTELNVAGKGEFHIWIYQNVYLAEAVVADLSIENIIGLDFLKKNRCLINLQEHMVCHNQVIPLNFTGQLGCYRVSVVEDTCIQPGTEALVRGHINEYPSTKNEVGLGIIEPCKKFMAKNSALMATTLVKASETVPLRFMNVSNVVTIIRAGTIVGNISPIQDVISDDKNITDIYKEQNLRIELQKLLSNCSGNLSQEQKRRV</sequence>
<dbReference type="AlphaFoldDB" id="A0A8B6FLX3"/>
<reference evidence="1" key="1">
    <citation type="submission" date="2018-11" db="EMBL/GenBank/DDBJ databases">
        <authorList>
            <person name="Alioto T."/>
            <person name="Alioto T."/>
        </authorList>
    </citation>
    <scope>NUCLEOTIDE SEQUENCE</scope>
</reference>
<comment type="caution">
    <text evidence="1">The sequence shown here is derived from an EMBL/GenBank/DDBJ whole genome shotgun (WGS) entry which is preliminary data.</text>
</comment>
<proteinExistence type="predicted"/>
<protein>
    <submittedName>
        <fullName evidence="1">Uncharacterized protein</fullName>
    </submittedName>
</protein>
<evidence type="ECO:0000313" key="1">
    <source>
        <dbReference type="EMBL" id="VDI50865.1"/>
    </source>
</evidence>
<dbReference type="EMBL" id="UYJE01006998">
    <property type="protein sequence ID" value="VDI50865.1"/>
    <property type="molecule type" value="Genomic_DNA"/>
</dbReference>
<keyword evidence="2" id="KW-1185">Reference proteome</keyword>
<gene>
    <name evidence="1" type="ORF">MGAL_10B003122</name>
</gene>
<evidence type="ECO:0000313" key="2">
    <source>
        <dbReference type="Proteomes" id="UP000596742"/>
    </source>
</evidence>
<dbReference type="InterPro" id="IPR021109">
    <property type="entry name" value="Peptidase_aspartic_dom_sf"/>
</dbReference>